<dbReference type="InterPro" id="IPR036866">
    <property type="entry name" value="RibonucZ/Hydroxyglut_hydro"/>
</dbReference>
<name>C9YA40_CURXX</name>
<dbReference type="SUPFAM" id="SSF56281">
    <property type="entry name" value="Metallo-hydrolase/oxidoreductase"/>
    <property type="match status" value="1"/>
</dbReference>
<sequence>MCEVVKDRLMKVRFWGVRGSIASPGPKTVRYGGNTTCIEIRTDNNELIILDAGTGIFPLSQTLLAEMPVTANVLITHSHWDHIQGLPFFIPNFIPGNTLRLHGGFDPVSGKGIEQVMAVQLQYSYFPVREEEMKARIEYVTLMPDQPIQIGSATVTPCLLNHPVVDFGYRIECNGKSVFFTGDHEPPYNIYELGDEGFADYQAFVDEKNKSILEAIKGVDVYIADTSYTDAEYPAKKGWGHGTFSTSIASAHAAGAKVLFCTHHEPTRSDDALEMAFAEALEQNAHLSTGMDIRLAREGDTYEF</sequence>
<proteinExistence type="predicted"/>
<keyword evidence="2" id="KW-0378">Hydrolase</keyword>
<dbReference type="Pfam" id="PF12706">
    <property type="entry name" value="Lactamase_B_2"/>
    <property type="match status" value="1"/>
</dbReference>
<dbReference type="PANTHER" id="PTHR42663:SF4">
    <property type="entry name" value="SLL1036 PROTEIN"/>
    <property type="match status" value="1"/>
</dbReference>
<dbReference type="CDD" id="cd07715">
    <property type="entry name" value="TaR3-like_MBL-fold"/>
    <property type="match status" value="1"/>
</dbReference>
<dbReference type="InterPro" id="IPR001279">
    <property type="entry name" value="Metallo-B-lactamas"/>
</dbReference>
<accession>C9YA40</accession>
<dbReference type="EMBL" id="FN543104">
    <property type="protein sequence ID" value="CBA28994.1"/>
    <property type="molecule type" value="Genomic_DNA"/>
</dbReference>
<dbReference type="SMART" id="SM00849">
    <property type="entry name" value="Lactamase_B"/>
    <property type="match status" value="1"/>
</dbReference>
<feature type="domain" description="Metallo-beta-lactamase" evidence="1">
    <location>
        <begin position="34"/>
        <end position="225"/>
    </location>
</feature>
<reference evidence="2" key="1">
    <citation type="journal article" date="2010" name="Nature">
        <title>The dynamic genome of Hydra.</title>
        <authorList>
            <person name="Chapman J.A."/>
            <person name="Kirkness E.F."/>
            <person name="Simakov O."/>
            <person name="Hampson S.E."/>
            <person name="Mitros T."/>
            <person name="Weinmaier T."/>
            <person name="Rattei T."/>
            <person name="Balasubramanian P.G."/>
            <person name="Borman J."/>
            <person name="Busam D."/>
            <person name="Disbennett K."/>
            <person name="Pfannkoch C."/>
            <person name="Sumin N."/>
            <person name="Sutton G."/>
            <person name="Viswanathan L."/>
            <person name="Walenz B."/>
            <person name="Goodstein D.M."/>
            <person name="Hellsten U."/>
            <person name="Kawashima T."/>
            <person name="Prochnik S.E."/>
            <person name="Putnam N.H."/>
            <person name="Shu S."/>
            <person name="Blumberg B."/>
            <person name="Dana C.E."/>
            <person name="Gee L."/>
            <person name="Kibler D.F."/>
            <person name="Law L."/>
            <person name="Lindgens D."/>
            <person name="Martinez D.E."/>
            <person name="Peng J."/>
            <person name="Wigge P.A."/>
            <person name="Bertulat B."/>
            <person name="Guder C."/>
            <person name="Nakamura Y."/>
            <person name="Ozbek S."/>
            <person name="Watanabe H."/>
            <person name="Khalturin K."/>
            <person name="Hemmrich G."/>
            <person name="Franke A."/>
            <person name="Augustin R."/>
            <person name="Fraune S."/>
            <person name="Hayakawa E."/>
            <person name="Hayakawa S."/>
            <person name="Hirose M."/>
            <person name="Hwang J."/>
            <person name="Ikeo K."/>
            <person name="Nishimiya-Fujisawa C."/>
            <person name="Ogura A."/>
            <person name="Takahashi T."/>
            <person name="Steinmetz P.R."/>
            <person name="Zhang X."/>
            <person name="Aufschnaiter R."/>
            <person name="Eder M.K."/>
            <person name="Gorny A.K."/>
            <person name="Salvenmoser W."/>
            <person name="Heimberg A.M."/>
            <person name="Wheeler B.M."/>
            <person name="Peterson K.J."/>
            <person name="Boettger A."/>
            <person name="Tischler P."/>
            <person name="Wolf A."/>
            <person name="Gojobori T."/>
            <person name="Remington K.A."/>
            <person name="Strausberg R.L."/>
            <person name="Venter J."/>
            <person name="Technau U."/>
            <person name="Hobmayer B."/>
            <person name="Bosch T.C."/>
            <person name="Holstein T.W."/>
            <person name="Fujisawa T."/>
            <person name="Bode H.R."/>
            <person name="David C.N."/>
            <person name="Rokhsar D.S."/>
            <person name="Steele R.E."/>
        </authorList>
    </citation>
    <scope>NUCLEOTIDE SEQUENCE</scope>
</reference>
<evidence type="ECO:0000313" key="2">
    <source>
        <dbReference type="EMBL" id="CBA28994.1"/>
    </source>
</evidence>
<dbReference type="Gene3D" id="3.60.15.10">
    <property type="entry name" value="Ribonuclease Z/Hydroxyacylglutathione hydrolase-like"/>
    <property type="match status" value="1"/>
</dbReference>
<dbReference type="GO" id="GO:0016787">
    <property type="term" value="F:hydrolase activity"/>
    <property type="evidence" value="ECO:0007669"/>
    <property type="project" value="UniProtKB-KW"/>
</dbReference>
<dbReference type="PANTHER" id="PTHR42663">
    <property type="entry name" value="HYDROLASE C777.06C-RELATED-RELATED"/>
    <property type="match status" value="1"/>
</dbReference>
<dbReference type="AlphaFoldDB" id="C9YA40"/>
<protein>
    <recommendedName>
        <fullName evidence="1">Metallo-beta-lactamase domain-containing protein</fullName>
    </recommendedName>
</protein>
<gene>
    <name evidence="2" type="ORF">Csp_A09910</name>
</gene>
<organism evidence="2">
    <name type="scientific">Curvibacter symbiont subsp. Hydra magnipapillata</name>
    <dbReference type="NCBI Taxonomy" id="667019"/>
    <lineage>
        <taxon>Bacteria</taxon>
        <taxon>Pseudomonadati</taxon>
        <taxon>Pseudomonadota</taxon>
        <taxon>Betaproteobacteria</taxon>
        <taxon>Burkholderiales</taxon>
        <taxon>Comamonadaceae</taxon>
        <taxon>Curvibacter</taxon>
    </lineage>
</organism>
<evidence type="ECO:0000259" key="1">
    <source>
        <dbReference type="SMART" id="SM00849"/>
    </source>
</evidence>